<dbReference type="SMART" id="SM00877">
    <property type="entry name" value="BMC"/>
    <property type="match status" value="2"/>
</dbReference>
<protein>
    <submittedName>
        <fullName evidence="5">Propanediol utilization protein</fullName>
    </submittedName>
</protein>
<dbReference type="InterPro" id="IPR000249">
    <property type="entry name" value="BMC_dom"/>
</dbReference>
<accession>A0A357VJY3</accession>
<evidence type="ECO:0000256" key="1">
    <source>
        <dbReference type="ARBA" id="ARBA00024322"/>
    </source>
</evidence>
<dbReference type="EMBL" id="DOLB01000039">
    <property type="protein sequence ID" value="HBT48582.1"/>
    <property type="molecule type" value="Genomic_DNA"/>
</dbReference>
<dbReference type="GO" id="GO:0031469">
    <property type="term" value="C:bacterial microcompartment"/>
    <property type="evidence" value="ECO:0007669"/>
    <property type="project" value="UniProtKB-SubCell"/>
</dbReference>
<dbReference type="PANTHER" id="PTHR33941:SF11">
    <property type="entry name" value="BACTERIAL MICROCOMPARTMENT SHELL PROTEIN PDUJ"/>
    <property type="match status" value="1"/>
</dbReference>
<dbReference type="Proteomes" id="UP000264445">
    <property type="component" value="Unassembled WGS sequence"/>
</dbReference>
<dbReference type="Gene3D" id="3.30.70.1710">
    <property type="match status" value="2"/>
</dbReference>
<dbReference type="InterPro" id="IPR011238">
    <property type="entry name" value="Micro_shell_prot_PduT"/>
</dbReference>
<dbReference type="RefSeq" id="WP_278428642.1">
    <property type="nucleotide sequence ID" value="NZ_DOLB01000039.1"/>
</dbReference>
<keyword evidence="2" id="KW-1283">Bacterial microcompartment</keyword>
<comment type="subcellular location">
    <subcellularLocation>
        <location evidence="1">Bacterial microcompartment</location>
    </subcellularLocation>
</comment>
<feature type="domain" description="BMC" evidence="4">
    <location>
        <begin position="4"/>
        <end position="86"/>
    </location>
</feature>
<dbReference type="CDD" id="cd07053">
    <property type="entry name" value="BMC_PduT_repeat1"/>
    <property type="match status" value="1"/>
</dbReference>
<comment type="similarity">
    <text evidence="3">Belongs to the bacterial microcompartments protein family.</text>
</comment>
<name>A0A357VJY3_9THEO</name>
<gene>
    <name evidence="5" type="ORF">DEA61_01720</name>
</gene>
<dbReference type="SUPFAM" id="SSF143414">
    <property type="entry name" value="CcmK-like"/>
    <property type="match status" value="2"/>
</dbReference>
<evidence type="ECO:0000259" key="4">
    <source>
        <dbReference type="PROSITE" id="PS51930"/>
    </source>
</evidence>
<dbReference type="Pfam" id="PF00936">
    <property type="entry name" value="BMC"/>
    <property type="match status" value="2"/>
</dbReference>
<feature type="domain" description="BMC" evidence="4">
    <location>
        <begin position="99"/>
        <end position="185"/>
    </location>
</feature>
<dbReference type="InterPro" id="IPR037233">
    <property type="entry name" value="CcmK-like_sf"/>
</dbReference>
<evidence type="ECO:0000313" key="6">
    <source>
        <dbReference type="Proteomes" id="UP000264445"/>
    </source>
</evidence>
<evidence type="ECO:0000256" key="2">
    <source>
        <dbReference type="ARBA" id="ARBA00024446"/>
    </source>
</evidence>
<reference evidence="5 6" key="1">
    <citation type="journal article" date="2018" name="Nat. Biotechnol.">
        <title>A standardized bacterial taxonomy based on genome phylogeny substantially revises the tree of life.</title>
        <authorList>
            <person name="Parks D.H."/>
            <person name="Chuvochina M."/>
            <person name="Waite D.W."/>
            <person name="Rinke C."/>
            <person name="Skarshewski A."/>
            <person name="Chaumeil P.A."/>
            <person name="Hugenholtz P."/>
        </authorList>
    </citation>
    <scope>NUCLEOTIDE SEQUENCE [LARGE SCALE GENOMIC DNA]</scope>
    <source>
        <strain evidence="5">UBA12544</strain>
    </source>
</reference>
<dbReference type="InterPro" id="IPR044872">
    <property type="entry name" value="CcmK/CsoS1_BMC"/>
</dbReference>
<proteinExistence type="inferred from homology"/>
<dbReference type="PANTHER" id="PTHR33941">
    <property type="entry name" value="PROPANEDIOL UTILIZATION PROTEIN PDUA"/>
    <property type="match status" value="1"/>
</dbReference>
<evidence type="ECO:0000313" key="5">
    <source>
        <dbReference type="EMBL" id="HBT48582.1"/>
    </source>
</evidence>
<comment type="caution">
    <text evidence="5">The sequence shown here is derived from an EMBL/GenBank/DDBJ whole genome shotgun (WGS) entry which is preliminary data.</text>
</comment>
<dbReference type="PROSITE" id="PS51930">
    <property type="entry name" value="BMC_2"/>
    <property type="match status" value="2"/>
</dbReference>
<dbReference type="AlphaFoldDB" id="A0A357VJY3"/>
<organism evidence="5 6">
    <name type="scientific">Caldanaerobacter subterraneus</name>
    <dbReference type="NCBI Taxonomy" id="911092"/>
    <lineage>
        <taxon>Bacteria</taxon>
        <taxon>Bacillati</taxon>
        <taxon>Bacillota</taxon>
        <taxon>Clostridia</taxon>
        <taxon>Thermoanaerobacterales</taxon>
        <taxon>Thermoanaerobacteraceae</taxon>
        <taxon>Caldanaerobacter</taxon>
    </lineage>
</organism>
<dbReference type="InterPro" id="IPR050575">
    <property type="entry name" value="BMC_shell"/>
</dbReference>
<evidence type="ECO:0000256" key="3">
    <source>
        <dbReference type="PROSITE-ProRule" id="PRU01278"/>
    </source>
</evidence>
<sequence>MSKAIGIVESISIAKGIEAADGMVKMAPVKLFVARTICPGKFLILIGGDVGAVNSAVERGKEILREFMVDNVVIPNVHENVLSALEATTEIKNVERQRALGVIETYSVTACIYAADAAVKAGGVNLIEIRPAVGLGGKSFATMIGNISAVESAINAGKNNITEEGMILNFAIIPYISEDVLKKLI</sequence>
<dbReference type="CDD" id="cd07054">
    <property type="entry name" value="BMC_PduT_repeat2"/>
    <property type="match status" value="1"/>
</dbReference>
<dbReference type="PIRSF" id="PIRSF034834">
    <property type="entry name" value="PduT"/>
    <property type="match status" value="1"/>
</dbReference>